<evidence type="ECO:0008006" key="4">
    <source>
        <dbReference type="Google" id="ProtNLM"/>
    </source>
</evidence>
<dbReference type="AlphaFoldDB" id="A0A1G7A8H9"/>
<dbReference type="PROSITE" id="PS51257">
    <property type="entry name" value="PROKAR_LIPOPROTEIN"/>
    <property type="match status" value="1"/>
</dbReference>
<dbReference type="RefSeq" id="WP_092094978.1">
    <property type="nucleotide sequence ID" value="NZ_FNAR01000003.1"/>
</dbReference>
<accession>A0A1G7A8H9</accession>
<dbReference type="OrthoDB" id="517663at2"/>
<protein>
    <recommendedName>
        <fullName evidence="4">DUF4352 domain-containing protein</fullName>
    </recommendedName>
</protein>
<keyword evidence="1" id="KW-0732">Signal</keyword>
<gene>
    <name evidence="2" type="ORF">SAMN04488126_103235</name>
</gene>
<dbReference type="EMBL" id="FNAR01000003">
    <property type="protein sequence ID" value="SDE10973.1"/>
    <property type="molecule type" value="Genomic_DNA"/>
</dbReference>
<dbReference type="STRING" id="426756.SAMN04488126_103235"/>
<evidence type="ECO:0000313" key="3">
    <source>
        <dbReference type="Proteomes" id="UP000198823"/>
    </source>
</evidence>
<evidence type="ECO:0000313" key="2">
    <source>
        <dbReference type="EMBL" id="SDE10973.1"/>
    </source>
</evidence>
<dbReference type="Proteomes" id="UP000198823">
    <property type="component" value="Unassembled WGS sequence"/>
</dbReference>
<reference evidence="2 3" key="1">
    <citation type="submission" date="2016-10" db="EMBL/GenBank/DDBJ databases">
        <authorList>
            <person name="de Groot N.N."/>
        </authorList>
    </citation>
    <scope>NUCLEOTIDE SEQUENCE [LARGE SCALE GENOMIC DNA]</scope>
    <source>
        <strain evidence="2 3">CGMCC 1.6762</strain>
    </source>
</reference>
<name>A0A1G7A8H9_9BACL</name>
<organism evidence="2 3">
    <name type="scientific">Bhargavaea beijingensis</name>
    <dbReference type="NCBI Taxonomy" id="426756"/>
    <lineage>
        <taxon>Bacteria</taxon>
        <taxon>Bacillati</taxon>
        <taxon>Bacillota</taxon>
        <taxon>Bacilli</taxon>
        <taxon>Bacillales</taxon>
        <taxon>Caryophanaceae</taxon>
        <taxon>Bhargavaea</taxon>
    </lineage>
</organism>
<proteinExistence type="predicted"/>
<feature type="chain" id="PRO_5038839617" description="DUF4352 domain-containing protein" evidence="1">
    <location>
        <begin position="24"/>
        <end position="279"/>
    </location>
</feature>
<feature type="signal peptide" evidence="1">
    <location>
        <begin position="1"/>
        <end position="23"/>
    </location>
</feature>
<evidence type="ECO:0000256" key="1">
    <source>
        <dbReference type="SAM" id="SignalP"/>
    </source>
</evidence>
<sequence>MKKLSMILGLSVVLLLSACGETATSDSSGKEADAATEKASSKGIVKPEEFDQMYSSPKEYEGYTVEFTGQVFAEPERDADGTYLQVYAKPEDFEQNVIVGIEEPDLKVATEDYVKITGTVKDQMEGENALGGVISAPIVLADTIEVVDYITAVSPTIKEIAVDAEQDQHGFLVNVQKIEVADNQTRVYVKVTNNTSNTINFYDHSTKLIVENKQFEPEYTYETGLPEVQSEILPGIETEGIIIFPAIEPDLANLKFYAEGYSDDYETEIEPFTFDIQAQ</sequence>